<dbReference type="EMBL" id="JBHUGS010000001">
    <property type="protein sequence ID" value="MFD1949740.1"/>
    <property type="molecule type" value="Genomic_DNA"/>
</dbReference>
<evidence type="ECO:0000256" key="8">
    <source>
        <dbReference type="SAM" id="Phobius"/>
    </source>
</evidence>
<feature type="transmembrane region" description="Helical" evidence="8">
    <location>
        <begin position="73"/>
        <end position="92"/>
    </location>
</feature>
<feature type="transmembrane region" description="Helical" evidence="8">
    <location>
        <begin position="12"/>
        <end position="31"/>
    </location>
</feature>
<reference evidence="11" key="1">
    <citation type="journal article" date="2019" name="Int. J. Syst. Evol. Microbiol.">
        <title>The Global Catalogue of Microorganisms (GCM) 10K type strain sequencing project: providing services to taxonomists for standard genome sequencing and annotation.</title>
        <authorList>
            <consortium name="The Broad Institute Genomics Platform"/>
            <consortium name="The Broad Institute Genome Sequencing Center for Infectious Disease"/>
            <person name="Wu L."/>
            <person name="Ma J."/>
        </authorList>
    </citation>
    <scope>NUCLEOTIDE SEQUENCE [LARGE SCALE GENOMIC DNA]</scope>
    <source>
        <strain evidence="11">CGMCC 1.12702</strain>
    </source>
</reference>
<evidence type="ECO:0000256" key="3">
    <source>
        <dbReference type="ARBA" id="ARBA00022448"/>
    </source>
</evidence>
<sequence>MGERTARIGALCGLGAYVSWGLLPLFLKLLVGVPPVQILAHRVLWSLLLLVVIVTIARGWGAVRTACRSRRTLLLLCASAVLIAINWLVYIWAVVHGHVIEASLGYFINPLVNVAIGVAVLGERLRPVQLAAVAIAAVGVAVLALSGTGALWISITLALSFGTYGLVRKVVAVDALAGLTLETALLAPIAALVLVLSATGSDALFGAPAFGQSARLDMLLMTAGVVTALPLLMFAAAARRMKYATLGLFQYIAPSLQFAEAVWLFGEPLRTVHLVTFGCIWAGCALYAADTLRASRAVPAMAAE</sequence>
<evidence type="ECO:0000259" key="9">
    <source>
        <dbReference type="Pfam" id="PF00892"/>
    </source>
</evidence>
<feature type="transmembrane region" description="Helical" evidence="8">
    <location>
        <begin position="128"/>
        <end position="145"/>
    </location>
</feature>
<dbReference type="Pfam" id="PF00892">
    <property type="entry name" value="EamA"/>
    <property type="match status" value="1"/>
</dbReference>
<evidence type="ECO:0000256" key="6">
    <source>
        <dbReference type="ARBA" id="ARBA00022989"/>
    </source>
</evidence>
<feature type="transmembrane region" description="Helical" evidence="8">
    <location>
        <begin position="151"/>
        <end position="167"/>
    </location>
</feature>
<evidence type="ECO:0000256" key="5">
    <source>
        <dbReference type="ARBA" id="ARBA00022692"/>
    </source>
</evidence>
<feature type="transmembrane region" description="Helical" evidence="8">
    <location>
        <begin position="43"/>
        <end position="61"/>
    </location>
</feature>
<evidence type="ECO:0000256" key="7">
    <source>
        <dbReference type="ARBA" id="ARBA00023136"/>
    </source>
</evidence>
<dbReference type="RefSeq" id="WP_380927371.1">
    <property type="nucleotide sequence ID" value="NZ_JBHUGS010000001.1"/>
</dbReference>
<keyword evidence="7 8" id="KW-0472">Membrane</keyword>
<feature type="domain" description="EamA" evidence="9">
    <location>
        <begin position="8"/>
        <end position="143"/>
    </location>
</feature>
<dbReference type="SUPFAM" id="SSF103481">
    <property type="entry name" value="Multidrug resistance efflux transporter EmrE"/>
    <property type="match status" value="2"/>
</dbReference>
<dbReference type="PANTHER" id="PTHR22911:SF137">
    <property type="entry name" value="SOLUTE CARRIER FAMILY 35 MEMBER G2-RELATED"/>
    <property type="match status" value="1"/>
</dbReference>
<name>A0ABW4TST7_9SPHN</name>
<dbReference type="InterPro" id="IPR037185">
    <property type="entry name" value="EmrE-like"/>
</dbReference>
<keyword evidence="6 8" id="KW-1133">Transmembrane helix</keyword>
<dbReference type="NCBIfam" id="TIGR00688">
    <property type="entry name" value="rarD"/>
    <property type="match status" value="1"/>
</dbReference>
<keyword evidence="3" id="KW-0813">Transport</keyword>
<keyword evidence="4" id="KW-1003">Cell membrane</keyword>
<comment type="subcellular location">
    <subcellularLocation>
        <location evidence="1">Cell membrane</location>
        <topology evidence="1">Multi-pass membrane protein</topology>
    </subcellularLocation>
</comment>
<dbReference type="InterPro" id="IPR000620">
    <property type="entry name" value="EamA_dom"/>
</dbReference>
<proteinExistence type="inferred from homology"/>
<organism evidence="10 11">
    <name type="scientific">Sphingomonas arantia</name>
    <dbReference type="NCBI Taxonomy" id="1460676"/>
    <lineage>
        <taxon>Bacteria</taxon>
        <taxon>Pseudomonadati</taxon>
        <taxon>Pseudomonadota</taxon>
        <taxon>Alphaproteobacteria</taxon>
        <taxon>Sphingomonadales</taxon>
        <taxon>Sphingomonadaceae</taxon>
        <taxon>Sphingomonas</taxon>
    </lineage>
</organism>
<protein>
    <submittedName>
        <fullName evidence="10">EamA family transporter RarD</fullName>
    </submittedName>
</protein>
<feature type="transmembrane region" description="Helical" evidence="8">
    <location>
        <begin position="104"/>
        <end position="121"/>
    </location>
</feature>
<evidence type="ECO:0000256" key="2">
    <source>
        <dbReference type="ARBA" id="ARBA00007362"/>
    </source>
</evidence>
<evidence type="ECO:0000313" key="10">
    <source>
        <dbReference type="EMBL" id="MFD1949740.1"/>
    </source>
</evidence>
<feature type="transmembrane region" description="Helical" evidence="8">
    <location>
        <begin position="218"/>
        <end position="236"/>
    </location>
</feature>
<gene>
    <name evidence="10" type="primary">rarD</name>
    <name evidence="10" type="ORF">ACFSGX_03020</name>
</gene>
<keyword evidence="5 8" id="KW-0812">Transmembrane</keyword>
<comment type="similarity">
    <text evidence="2">Belongs to the EamA transporter family.</text>
</comment>
<comment type="caution">
    <text evidence="10">The sequence shown here is derived from an EMBL/GenBank/DDBJ whole genome shotgun (WGS) entry which is preliminary data.</text>
</comment>
<evidence type="ECO:0000256" key="4">
    <source>
        <dbReference type="ARBA" id="ARBA00022475"/>
    </source>
</evidence>
<evidence type="ECO:0000313" key="11">
    <source>
        <dbReference type="Proteomes" id="UP001597400"/>
    </source>
</evidence>
<keyword evidence="11" id="KW-1185">Reference proteome</keyword>
<evidence type="ECO:0000256" key="1">
    <source>
        <dbReference type="ARBA" id="ARBA00004651"/>
    </source>
</evidence>
<feature type="transmembrane region" description="Helical" evidence="8">
    <location>
        <begin position="179"/>
        <end position="198"/>
    </location>
</feature>
<dbReference type="Proteomes" id="UP001597400">
    <property type="component" value="Unassembled WGS sequence"/>
</dbReference>
<dbReference type="InterPro" id="IPR004626">
    <property type="entry name" value="RarD"/>
</dbReference>
<dbReference type="PANTHER" id="PTHR22911">
    <property type="entry name" value="ACYL-MALONYL CONDENSING ENZYME-RELATED"/>
    <property type="match status" value="1"/>
</dbReference>
<accession>A0ABW4TST7</accession>